<dbReference type="Proteomes" id="UP001301140">
    <property type="component" value="Unassembled WGS sequence"/>
</dbReference>
<dbReference type="Gene3D" id="3.40.50.720">
    <property type="entry name" value="NAD(P)-binding Rossmann-like Domain"/>
    <property type="match status" value="1"/>
</dbReference>
<organism evidence="2 3">
    <name type="scientific">Marinimicrococcus flavescens</name>
    <dbReference type="NCBI Taxonomy" id="3031815"/>
    <lineage>
        <taxon>Bacteria</taxon>
        <taxon>Pseudomonadati</taxon>
        <taxon>Pseudomonadota</taxon>
        <taxon>Alphaproteobacteria</taxon>
        <taxon>Geminicoccales</taxon>
        <taxon>Geminicoccaceae</taxon>
        <taxon>Marinimicrococcus</taxon>
    </lineage>
</organism>
<sequence>MVMRALLTGASSFTGAWFARALERHGIAVTVLSRQHFETYEGLARRRLAMAAGTAEALLDGCSPGDRLFLDTLRTRGPFRLLCLHGAETREHRSPDFDVDAAVRANLQGTEEALDAFAATGGHGVIVTGSIFEADEGEGSPERGAFSPYGLAKTLTWHQLRYRAEARGLAVGKFVVPHPFGPLEKPGLTASLVAAWLRDETPELRQPYLVRDFVHVDYLAEAYARFARQVAGGRGLLRCAPSGYVETVGGFVGRMATALGPRLGCHCRFRSLEPVDASGEPGMRFNTEALPALSAEWPFALSWDRYAAWLRNRLEPLPQREQA</sequence>
<dbReference type="Pfam" id="PF01370">
    <property type="entry name" value="Epimerase"/>
    <property type="match status" value="1"/>
</dbReference>
<feature type="domain" description="NAD-dependent epimerase/dehydratase" evidence="1">
    <location>
        <begin position="5"/>
        <end position="232"/>
    </location>
</feature>
<name>A0AAP3XR98_9PROT</name>
<proteinExistence type="predicted"/>
<comment type="caution">
    <text evidence="2">The sequence shown here is derived from an EMBL/GenBank/DDBJ whole genome shotgun (WGS) entry which is preliminary data.</text>
</comment>
<protein>
    <submittedName>
        <fullName evidence="2">NAD(P)-dependent oxidoreductase</fullName>
    </submittedName>
</protein>
<keyword evidence="3" id="KW-1185">Reference proteome</keyword>
<dbReference type="InterPro" id="IPR001509">
    <property type="entry name" value="Epimerase_deHydtase"/>
</dbReference>
<evidence type="ECO:0000313" key="2">
    <source>
        <dbReference type="EMBL" id="MDF1586504.1"/>
    </source>
</evidence>
<dbReference type="InterPro" id="IPR036291">
    <property type="entry name" value="NAD(P)-bd_dom_sf"/>
</dbReference>
<dbReference type="AlphaFoldDB" id="A0AAP3XR98"/>
<dbReference type="EMBL" id="JARGEQ010000090">
    <property type="protein sequence ID" value="MDF1586504.1"/>
    <property type="molecule type" value="Genomic_DNA"/>
</dbReference>
<gene>
    <name evidence="2" type="ORF">PZ740_08920</name>
</gene>
<accession>A0AAP3XR98</accession>
<dbReference type="RefSeq" id="WP_327788919.1">
    <property type="nucleotide sequence ID" value="NZ_JARGEQ010000090.1"/>
</dbReference>
<evidence type="ECO:0000259" key="1">
    <source>
        <dbReference type="Pfam" id="PF01370"/>
    </source>
</evidence>
<reference evidence="2 3" key="1">
    <citation type="submission" date="2023-03" db="EMBL/GenBank/DDBJ databases">
        <title>YIM 152171 draft genome.</title>
        <authorList>
            <person name="Yang Z."/>
        </authorList>
    </citation>
    <scope>NUCLEOTIDE SEQUENCE [LARGE SCALE GENOMIC DNA]</scope>
    <source>
        <strain evidence="2 3">YIM 152171</strain>
    </source>
</reference>
<dbReference type="SUPFAM" id="SSF51735">
    <property type="entry name" value="NAD(P)-binding Rossmann-fold domains"/>
    <property type="match status" value="1"/>
</dbReference>
<evidence type="ECO:0000313" key="3">
    <source>
        <dbReference type="Proteomes" id="UP001301140"/>
    </source>
</evidence>